<name>A0A381RQP6_9ZZZZ</name>
<keyword evidence="5" id="KW-0479">Metal-binding</keyword>
<evidence type="ECO:0000256" key="10">
    <source>
        <dbReference type="SAM" id="MobiDB-lite"/>
    </source>
</evidence>
<keyword evidence="8" id="KW-0464">Manganese</keyword>
<evidence type="ECO:0000256" key="7">
    <source>
        <dbReference type="ARBA" id="ARBA00023027"/>
    </source>
</evidence>
<evidence type="ECO:0000256" key="1">
    <source>
        <dbReference type="ARBA" id="ARBA00001936"/>
    </source>
</evidence>
<feature type="domain" description="Isopropylmalate dehydrogenase-like" evidence="11">
    <location>
        <begin position="5"/>
        <end position="349"/>
    </location>
</feature>
<reference evidence="12" key="1">
    <citation type="submission" date="2018-05" db="EMBL/GenBank/DDBJ databases">
        <authorList>
            <person name="Lanie J.A."/>
            <person name="Ng W.-L."/>
            <person name="Kazmierczak K.M."/>
            <person name="Andrzejewski T.M."/>
            <person name="Davidsen T.M."/>
            <person name="Wayne K.J."/>
            <person name="Tettelin H."/>
            <person name="Glass J.I."/>
            <person name="Rusch D."/>
            <person name="Podicherti R."/>
            <person name="Tsui H.-C.T."/>
            <person name="Winkler M.E."/>
        </authorList>
    </citation>
    <scope>NUCLEOTIDE SEQUENCE</scope>
</reference>
<evidence type="ECO:0000256" key="2">
    <source>
        <dbReference type="ARBA" id="ARBA00001946"/>
    </source>
</evidence>
<feature type="region of interest" description="Disordered" evidence="10">
    <location>
        <begin position="334"/>
        <end position="355"/>
    </location>
</feature>
<dbReference type="GO" id="GO:0051287">
    <property type="term" value="F:NAD binding"/>
    <property type="evidence" value="ECO:0007669"/>
    <property type="project" value="InterPro"/>
</dbReference>
<dbReference type="AlphaFoldDB" id="A0A381RQP6"/>
<dbReference type="SUPFAM" id="SSF53659">
    <property type="entry name" value="Isocitrate/Isopropylmalate dehydrogenase-like"/>
    <property type="match status" value="1"/>
</dbReference>
<evidence type="ECO:0000256" key="4">
    <source>
        <dbReference type="ARBA" id="ARBA00013126"/>
    </source>
</evidence>
<dbReference type="GO" id="GO:0000287">
    <property type="term" value="F:magnesium ion binding"/>
    <property type="evidence" value="ECO:0007669"/>
    <property type="project" value="InterPro"/>
</dbReference>
<comment type="cofactor">
    <cofactor evidence="2">
        <name>Mg(2+)</name>
        <dbReference type="ChEBI" id="CHEBI:18420"/>
    </cofactor>
</comment>
<accession>A0A381RQP6</accession>
<proteinExistence type="inferred from homology"/>
<evidence type="ECO:0000256" key="9">
    <source>
        <dbReference type="ARBA" id="ARBA00049301"/>
    </source>
</evidence>
<dbReference type="PROSITE" id="PS00470">
    <property type="entry name" value="IDH_IMDH"/>
    <property type="match status" value="1"/>
</dbReference>
<dbReference type="Pfam" id="PF00180">
    <property type="entry name" value="Iso_dh"/>
    <property type="match status" value="1"/>
</dbReference>
<gene>
    <name evidence="12" type="ORF">METZ01_LOCUS47090</name>
</gene>
<comment type="catalytic activity">
    <reaction evidence="9">
        <text>(R)-malate + NAD(+) = pyruvate + CO2 + NADH</text>
        <dbReference type="Rhea" id="RHEA:18365"/>
        <dbReference type="ChEBI" id="CHEBI:15361"/>
        <dbReference type="ChEBI" id="CHEBI:15588"/>
        <dbReference type="ChEBI" id="CHEBI:16526"/>
        <dbReference type="ChEBI" id="CHEBI:57540"/>
        <dbReference type="ChEBI" id="CHEBI:57945"/>
        <dbReference type="EC" id="1.1.1.83"/>
    </reaction>
</comment>
<dbReference type="InterPro" id="IPR019818">
    <property type="entry name" value="IsoCit/isopropylmalate_DH_CS"/>
</dbReference>
<evidence type="ECO:0000256" key="6">
    <source>
        <dbReference type="ARBA" id="ARBA00023002"/>
    </source>
</evidence>
<evidence type="ECO:0000256" key="5">
    <source>
        <dbReference type="ARBA" id="ARBA00022723"/>
    </source>
</evidence>
<dbReference type="EC" id="1.1.1.83" evidence="4"/>
<evidence type="ECO:0000256" key="8">
    <source>
        <dbReference type="ARBA" id="ARBA00023211"/>
    </source>
</evidence>
<keyword evidence="7" id="KW-0520">NAD</keyword>
<dbReference type="InterPro" id="IPR024084">
    <property type="entry name" value="IsoPropMal-DH-like_dom"/>
</dbReference>
<sequence length="355" mass="38986">MANHKIAVIRGDGIGTEVVEEGIKVLKAVSENYPFGWTFEEFPWGSEYYKKHGEMMPSDALDTLSQYDGIFLGAVGHPDIQDHITLNGLLLPIRRRFDQYVCERPNVLYPGITSPLADKKPFDIDMVVIRENTEGEYANVGGFQYMGFPEEVGIQTGVFTRMGCERVIRYAFELARRRGKKRHLTSVTKSNAQGYGMLVWDRAFERVSKDFPDVETISLLVDAAAMDFIRKPEMFDVVVGSNLFGDILTDIGAIITGSMGLASSANLDPQKRYPSMFEPVHGSAPDIMGKGVANPMAQILTGAMMARHFGENSAADDIEKSVQDLLVQGEVLTPDLGGNSSTESVGDAVVRSLGS</sequence>
<dbReference type="PANTHER" id="PTHR43275:SF1">
    <property type="entry name" value="D-MALATE DEHYDROGENASE [DECARBOXYLATING]"/>
    <property type="match status" value="1"/>
</dbReference>
<evidence type="ECO:0000313" key="12">
    <source>
        <dbReference type="EMBL" id="SUZ94236.1"/>
    </source>
</evidence>
<dbReference type="PANTHER" id="PTHR43275">
    <property type="entry name" value="D-MALATE DEHYDROGENASE [DECARBOXYLATING]"/>
    <property type="match status" value="1"/>
</dbReference>
<dbReference type="EMBL" id="UINC01002216">
    <property type="protein sequence ID" value="SUZ94236.1"/>
    <property type="molecule type" value="Genomic_DNA"/>
</dbReference>
<dbReference type="Gene3D" id="3.40.718.10">
    <property type="entry name" value="Isopropylmalate Dehydrogenase"/>
    <property type="match status" value="1"/>
</dbReference>
<keyword evidence="6" id="KW-0560">Oxidoreductase</keyword>
<evidence type="ECO:0000259" key="11">
    <source>
        <dbReference type="SMART" id="SM01329"/>
    </source>
</evidence>
<dbReference type="GO" id="GO:0046553">
    <property type="term" value="F:D-malate dehydrogenase (decarboxylating) (NAD+) activity"/>
    <property type="evidence" value="ECO:0007669"/>
    <property type="project" value="UniProtKB-EC"/>
</dbReference>
<dbReference type="SMART" id="SM01329">
    <property type="entry name" value="Iso_dh"/>
    <property type="match status" value="1"/>
</dbReference>
<dbReference type="InterPro" id="IPR050501">
    <property type="entry name" value="ICDH/IPMDH"/>
</dbReference>
<evidence type="ECO:0000256" key="3">
    <source>
        <dbReference type="ARBA" id="ARBA00007769"/>
    </source>
</evidence>
<organism evidence="12">
    <name type="scientific">marine metagenome</name>
    <dbReference type="NCBI Taxonomy" id="408172"/>
    <lineage>
        <taxon>unclassified sequences</taxon>
        <taxon>metagenomes</taxon>
        <taxon>ecological metagenomes</taxon>
    </lineage>
</organism>
<comment type="cofactor">
    <cofactor evidence="1">
        <name>Mn(2+)</name>
        <dbReference type="ChEBI" id="CHEBI:29035"/>
    </cofactor>
</comment>
<dbReference type="NCBIfam" id="TIGR02089">
    <property type="entry name" value="TTC"/>
    <property type="match status" value="1"/>
</dbReference>
<comment type="similarity">
    <text evidence="3">Belongs to the isocitrate and isopropylmalate dehydrogenases family.</text>
</comment>
<protein>
    <recommendedName>
        <fullName evidence="4">D-malate dehydrogenase (decarboxylating)</fullName>
        <ecNumber evidence="4">1.1.1.83</ecNumber>
    </recommendedName>
</protein>
<dbReference type="InterPro" id="IPR011829">
    <property type="entry name" value="TTC_DH"/>
</dbReference>